<feature type="compositionally biased region" description="Basic and acidic residues" evidence="1">
    <location>
        <begin position="59"/>
        <end position="75"/>
    </location>
</feature>
<dbReference type="Pfam" id="PF09723">
    <property type="entry name" value="Zn_ribbon_8"/>
    <property type="match status" value="1"/>
</dbReference>
<dbReference type="AlphaFoldDB" id="A0A327KA00"/>
<dbReference type="NCBIfam" id="TIGR02605">
    <property type="entry name" value="CxxC_CxxC_SSSS"/>
    <property type="match status" value="1"/>
</dbReference>
<reference evidence="3 4" key="1">
    <citation type="submission" date="2017-07" db="EMBL/GenBank/DDBJ databases">
        <title>Draft Genome Sequences of Select Purple Nonsulfur Bacteria.</title>
        <authorList>
            <person name="Lasarre B."/>
            <person name="Mckinlay J.B."/>
        </authorList>
    </citation>
    <scope>NUCLEOTIDE SEQUENCE [LARGE SCALE GENOMIC DNA]</scope>
    <source>
        <strain evidence="3 4">DSM 11907</strain>
    </source>
</reference>
<dbReference type="RefSeq" id="WP_111358680.1">
    <property type="nucleotide sequence ID" value="NZ_NHSK01000103.1"/>
</dbReference>
<dbReference type="Proteomes" id="UP000248863">
    <property type="component" value="Unassembled WGS sequence"/>
</dbReference>
<dbReference type="InterPro" id="IPR013429">
    <property type="entry name" value="Regulatory_FmdB_Zinc_ribbon"/>
</dbReference>
<dbReference type="Gene3D" id="2.20.28.30">
    <property type="entry name" value="RNA polymerase ii, chain L"/>
    <property type="match status" value="1"/>
</dbReference>
<organism evidence="3 4">
    <name type="scientific">Rhodoplanes elegans</name>
    <dbReference type="NCBI Taxonomy" id="29408"/>
    <lineage>
        <taxon>Bacteria</taxon>
        <taxon>Pseudomonadati</taxon>
        <taxon>Pseudomonadota</taxon>
        <taxon>Alphaproteobacteria</taxon>
        <taxon>Hyphomicrobiales</taxon>
        <taxon>Nitrobacteraceae</taxon>
        <taxon>Rhodoplanes</taxon>
    </lineage>
</organism>
<feature type="domain" description="Putative regulatory protein FmdB zinc ribbon" evidence="2">
    <location>
        <begin position="1"/>
        <end position="40"/>
    </location>
</feature>
<comment type="caution">
    <text evidence="3">The sequence shown here is derived from an EMBL/GenBank/DDBJ whole genome shotgun (WGS) entry which is preliminary data.</text>
</comment>
<evidence type="ECO:0000313" key="3">
    <source>
        <dbReference type="EMBL" id="RAI35619.1"/>
    </source>
</evidence>
<dbReference type="PANTHER" id="PTHR34404:SF3">
    <property type="entry name" value="REGULATORY PROTEIN, FMDB FAMILY"/>
    <property type="match status" value="1"/>
</dbReference>
<sequence>MPLYGYRCATCDKEFELLVRVSDTPACPTCGSTMLTQLVSRPAPEGRSKGLIQSARAQAAREGHFSHYGRSERPK</sequence>
<dbReference type="PANTHER" id="PTHR34404">
    <property type="entry name" value="REGULATORY PROTEIN, FMDB FAMILY"/>
    <property type="match status" value="1"/>
</dbReference>
<evidence type="ECO:0000313" key="4">
    <source>
        <dbReference type="Proteomes" id="UP000248863"/>
    </source>
</evidence>
<name>A0A327KA00_9BRAD</name>
<gene>
    <name evidence="3" type="ORF">CH338_18935</name>
</gene>
<dbReference type="OrthoDB" id="9813321at2"/>
<dbReference type="EMBL" id="NPEU01000252">
    <property type="protein sequence ID" value="RAI35619.1"/>
    <property type="molecule type" value="Genomic_DNA"/>
</dbReference>
<proteinExistence type="predicted"/>
<accession>A0A327KA00</accession>
<protein>
    <submittedName>
        <fullName evidence="3">FmdB family transcriptional regulator</fullName>
    </submittedName>
</protein>
<feature type="region of interest" description="Disordered" evidence="1">
    <location>
        <begin position="41"/>
        <end position="75"/>
    </location>
</feature>
<evidence type="ECO:0000259" key="2">
    <source>
        <dbReference type="SMART" id="SM00834"/>
    </source>
</evidence>
<evidence type="ECO:0000256" key="1">
    <source>
        <dbReference type="SAM" id="MobiDB-lite"/>
    </source>
</evidence>
<dbReference type="SMART" id="SM00834">
    <property type="entry name" value="CxxC_CXXC_SSSS"/>
    <property type="match status" value="1"/>
</dbReference>
<keyword evidence="4" id="KW-1185">Reference proteome</keyword>